<dbReference type="RefSeq" id="WP_111550453.1">
    <property type="nucleotide sequence ID" value="NZ_LIQE01000014.1"/>
</dbReference>
<keyword evidence="2" id="KW-1185">Reference proteome</keyword>
<sequence length="460" mass="49925">MPPFDPLLADIRFGCGLSPLIPPPADAEALLATLNGPDLAAQRFAIEPFDTFRQRIVLFNEQGRIRRANRGTDREMAAKKAMQVMNRQARRAQMTWLGQTLARRGMTAAPLRERLAGFWADHFTTSGKAALMRRAVSPYVEEAIRPHLSGRFEDLLIAAVTHPVMVIYLDQRGSAGPHSPRGKKGKGGLNENLAREIMELHTLGVGGPYTQTDVRELAELLTGLTFRPTVGRLFRKDMAEPGRETVLGRSYGGRAPGLDDIQAVLRDLARHPATARHLARKLAVHFVSDTPDPGLVGAIEAAFLDSGTDLRAGYAAMLGHPAAWSPVPGNVKPPFDFIASALRALAMSPEAYVALKEKAFRQHIQYPLRLMGHIWEKPVGPDGLPEADSAWISPQGLAARLQWSVSVPQILAGALPDPRDFVDTALGARATPAVQFAARAAESRADGVGLILASPAFQRT</sequence>
<dbReference type="Proteomes" id="UP000249165">
    <property type="component" value="Unassembled WGS sequence"/>
</dbReference>
<proteinExistence type="predicted"/>
<comment type="caution">
    <text evidence="1">The sequence shown here is derived from an EMBL/GenBank/DDBJ whole genome shotgun (WGS) entry which is preliminary data.</text>
</comment>
<protein>
    <submittedName>
        <fullName evidence="1">Uncharacterized protein (DUF1800 family)</fullName>
    </submittedName>
</protein>
<dbReference type="InterPro" id="IPR014917">
    <property type="entry name" value="DUF1800"/>
</dbReference>
<dbReference type="EMBL" id="QLMG01000019">
    <property type="protein sequence ID" value="RAK16676.1"/>
    <property type="molecule type" value="Genomic_DNA"/>
</dbReference>
<dbReference type="AlphaFoldDB" id="A0A327Y9K0"/>
<organism evidence="1 2">
    <name type="scientific">Salipiger aestuarii</name>
    <dbReference type="NCBI Taxonomy" id="568098"/>
    <lineage>
        <taxon>Bacteria</taxon>
        <taxon>Pseudomonadati</taxon>
        <taxon>Pseudomonadota</taxon>
        <taxon>Alphaproteobacteria</taxon>
        <taxon>Rhodobacterales</taxon>
        <taxon>Roseobacteraceae</taxon>
        <taxon>Salipiger</taxon>
    </lineage>
</organism>
<gene>
    <name evidence="1" type="ORF">ATI53_101940</name>
</gene>
<reference evidence="1 2" key="1">
    <citation type="submission" date="2018-06" db="EMBL/GenBank/DDBJ databases">
        <title>Genomic Encyclopedia of Archaeal and Bacterial Type Strains, Phase II (KMG-II): from individual species to whole genera.</title>
        <authorList>
            <person name="Goeker M."/>
        </authorList>
    </citation>
    <scope>NUCLEOTIDE SEQUENCE [LARGE SCALE GENOMIC DNA]</scope>
    <source>
        <strain evidence="1 2">DSM 22011</strain>
    </source>
</reference>
<dbReference type="Pfam" id="PF08811">
    <property type="entry name" value="DUF1800"/>
    <property type="match status" value="1"/>
</dbReference>
<name>A0A327Y9K0_9RHOB</name>
<evidence type="ECO:0000313" key="2">
    <source>
        <dbReference type="Proteomes" id="UP000249165"/>
    </source>
</evidence>
<accession>A0A327Y9K0</accession>
<evidence type="ECO:0000313" key="1">
    <source>
        <dbReference type="EMBL" id="RAK16676.1"/>
    </source>
</evidence>
<dbReference type="OrthoDB" id="9772295at2"/>